<dbReference type="SUPFAM" id="SSF48726">
    <property type="entry name" value="Immunoglobulin"/>
    <property type="match status" value="2"/>
</dbReference>
<dbReference type="InterPro" id="IPR001309">
    <property type="entry name" value="Pept_C14_p20"/>
</dbReference>
<dbReference type="PANTHER" id="PTHR22576">
    <property type="entry name" value="MUCOSA ASSOCIATED LYMPHOID TISSUE LYMPHOMA TRANSLOCATION PROTEIN 1/PARACASPASE"/>
    <property type="match status" value="1"/>
</dbReference>
<feature type="domain" description="Ig-like" evidence="2">
    <location>
        <begin position="96"/>
        <end position="180"/>
    </location>
</feature>
<feature type="domain" description="Caspase family p20" evidence="1">
    <location>
        <begin position="331"/>
        <end position="455"/>
    </location>
</feature>
<dbReference type="STRING" id="407821.A0A087V078"/>
<evidence type="ECO:0000259" key="1">
    <source>
        <dbReference type="PROSITE" id="PS50208"/>
    </source>
</evidence>
<dbReference type="SUPFAM" id="SSF52129">
    <property type="entry name" value="Caspase-like"/>
    <property type="match status" value="1"/>
</dbReference>
<reference evidence="3 4" key="1">
    <citation type="submission" date="2013-11" db="EMBL/GenBank/DDBJ databases">
        <title>Genome sequencing of Stegodyphus mimosarum.</title>
        <authorList>
            <person name="Bechsgaard J."/>
        </authorList>
    </citation>
    <scope>NUCLEOTIDE SEQUENCE [LARGE SCALE GENOMIC DNA]</scope>
</reference>
<dbReference type="Gene3D" id="3.40.50.1460">
    <property type="match status" value="1"/>
</dbReference>
<dbReference type="InterPro" id="IPR003599">
    <property type="entry name" value="Ig_sub"/>
</dbReference>
<organism evidence="3 4">
    <name type="scientific">Stegodyphus mimosarum</name>
    <name type="common">African social velvet spider</name>
    <dbReference type="NCBI Taxonomy" id="407821"/>
    <lineage>
        <taxon>Eukaryota</taxon>
        <taxon>Metazoa</taxon>
        <taxon>Ecdysozoa</taxon>
        <taxon>Arthropoda</taxon>
        <taxon>Chelicerata</taxon>
        <taxon>Arachnida</taxon>
        <taxon>Araneae</taxon>
        <taxon>Araneomorphae</taxon>
        <taxon>Entelegynae</taxon>
        <taxon>Eresoidea</taxon>
        <taxon>Eresidae</taxon>
        <taxon>Stegodyphus</taxon>
    </lineage>
</organism>
<dbReference type="SUPFAM" id="SSF47986">
    <property type="entry name" value="DEATH domain"/>
    <property type="match status" value="1"/>
</dbReference>
<dbReference type="Pfam" id="PF00656">
    <property type="entry name" value="Peptidase_C14"/>
    <property type="match status" value="1"/>
</dbReference>
<dbReference type="InterPro" id="IPR013783">
    <property type="entry name" value="Ig-like_fold"/>
</dbReference>
<dbReference type="OrthoDB" id="417046at2759"/>
<dbReference type="CDD" id="cd00096">
    <property type="entry name" value="Ig"/>
    <property type="match status" value="1"/>
</dbReference>
<feature type="domain" description="Ig-like" evidence="2">
    <location>
        <begin position="226"/>
        <end position="312"/>
    </location>
</feature>
<dbReference type="InterPro" id="IPR029030">
    <property type="entry name" value="Caspase-like_dom_sf"/>
</dbReference>
<evidence type="ECO:0000259" key="2">
    <source>
        <dbReference type="PROSITE" id="PS50835"/>
    </source>
</evidence>
<dbReference type="InterPro" id="IPR011029">
    <property type="entry name" value="DEATH-like_dom_sf"/>
</dbReference>
<dbReference type="OMA" id="GHYICRI"/>
<dbReference type="PROSITE" id="PS50835">
    <property type="entry name" value="IG_LIKE"/>
    <property type="match status" value="2"/>
</dbReference>
<dbReference type="SMART" id="SM00409">
    <property type="entry name" value="IG"/>
    <property type="match status" value="1"/>
</dbReference>
<dbReference type="Pfam" id="PF13927">
    <property type="entry name" value="Ig_3"/>
    <property type="match status" value="1"/>
</dbReference>
<dbReference type="GO" id="GO:0004197">
    <property type="term" value="F:cysteine-type endopeptidase activity"/>
    <property type="evidence" value="ECO:0007669"/>
    <property type="project" value="InterPro"/>
</dbReference>
<dbReference type="InterPro" id="IPR003598">
    <property type="entry name" value="Ig_sub2"/>
</dbReference>
<dbReference type="SMART" id="SM00408">
    <property type="entry name" value="IGc2"/>
    <property type="match status" value="1"/>
</dbReference>
<dbReference type="InterPro" id="IPR052039">
    <property type="entry name" value="Caspase-related_regulators"/>
</dbReference>
<evidence type="ECO:0000313" key="3">
    <source>
        <dbReference type="EMBL" id="KFM83017.1"/>
    </source>
</evidence>
<dbReference type="PANTHER" id="PTHR22576:SF37">
    <property type="entry name" value="MUCOSA-ASSOCIATED LYMPHOID TISSUE LYMPHOMA TRANSLOCATION PROTEIN 1"/>
    <property type="match status" value="1"/>
</dbReference>
<sequence length="746" mass="85387">MDLDLNILDLDYPTFYKIRSILDVKSTREDFLAAFPPGYFSTEFLFTMDVEAFKMSKTPAEYLLLHLGSRGVCVYHLIELFEAINLEKALVILKEPEPLEIVEQPPTRLELREGAKLLITCKATSYPPPEYHWFKDDEELYLQQDPDLSIASVKLNDSGIYRCKVISHNANTNENSCIVSEPAEIIVFSNETSVKSCAVSTLQVPKSSHFMTSEKNDCQFETTETPRDDKKAIKIEKQPYVNGKVPQGMILCLNCEVSSAYPVNYQWYRNGEIIDGQTSSKLELNYLYPDQNGDMKWQFFCKIFNEYHETFSETVVVELQDADETTPYFAEEKVAFMIANDTYDNLEELKKPAPDVADLAKLLSSMDFKIFAFRNLNYTEMKNAFHTFCQMLKPNSYVLFYYAGHGFESCGQTYLQPTDCSFESLLDESICSEYILKYMQDTKPAVNILLIDACRKLPFQFKETCEKECQSGKIFEAYMKNNTIYGYSTSKLCASHESDSEPNGFFAKHLKKYITQNKKIQDVLMKVQTDFAGDSQLKNIQSPVICTSLSAPRKLCDRLRKPTAVNGILSWADIKRPHAYKKFDLAKLKSTIVLAFQHHMDVFCNAFDVTVYIDTKEDAPLKILCDMEVNILFNSPDIKVIPIEGIHLRDTPLCLDARNILVRKEIHDVHKMQSPLLDGKLLLRFCMQDKQIATEFSMPVGKLAELKLSINQLKSNEETKIKAGKPKDLNLFNSVSSEVDNDFLDH</sequence>
<gene>
    <name evidence="3" type="ORF">X975_13805</name>
</gene>
<name>A0A087V078_STEMI</name>
<dbReference type="EMBL" id="KK122572">
    <property type="protein sequence ID" value="KFM83017.1"/>
    <property type="molecule type" value="Genomic_DNA"/>
</dbReference>
<feature type="non-terminal residue" evidence="3">
    <location>
        <position position="746"/>
    </location>
</feature>
<dbReference type="Proteomes" id="UP000054359">
    <property type="component" value="Unassembled WGS sequence"/>
</dbReference>
<proteinExistence type="predicted"/>
<dbReference type="PROSITE" id="PS50208">
    <property type="entry name" value="CASPASE_P20"/>
    <property type="match status" value="1"/>
</dbReference>
<accession>A0A087V078</accession>
<keyword evidence="4" id="KW-1185">Reference proteome</keyword>
<dbReference type="InterPro" id="IPR011600">
    <property type="entry name" value="Pept_C14_caspase"/>
</dbReference>
<dbReference type="GO" id="GO:0006508">
    <property type="term" value="P:proteolysis"/>
    <property type="evidence" value="ECO:0007669"/>
    <property type="project" value="InterPro"/>
</dbReference>
<dbReference type="AlphaFoldDB" id="A0A087V078"/>
<dbReference type="InterPro" id="IPR007110">
    <property type="entry name" value="Ig-like_dom"/>
</dbReference>
<dbReference type="Gene3D" id="2.60.40.10">
    <property type="entry name" value="Immunoglobulins"/>
    <property type="match status" value="2"/>
</dbReference>
<dbReference type="InterPro" id="IPR036179">
    <property type="entry name" value="Ig-like_dom_sf"/>
</dbReference>
<protein>
    <submittedName>
        <fullName evidence="3">Mucosa-associated lymphoid tissue lymphoma translocation protein 1-like protein</fullName>
    </submittedName>
</protein>
<evidence type="ECO:0000313" key="4">
    <source>
        <dbReference type="Proteomes" id="UP000054359"/>
    </source>
</evidence>